<accession>A0A645DBM6</accession>
<comment type="caution">
    <text evidence="1">The sequence shown here is derived from an EMBL/GenBank/DDBJ whole genome shotgun (WGS) entry which is preliminary data.</text>
</comment>
<proteinExistence type="predicted"/>
<reference evidence="1" key="1">
    <citation type="submission" date="2019-08" db="EMBL/GenBank/DDBJ databases">
        <authorList>
            <person name="Kucharzyk K."/>
            <person name="Murdoch R.W."/>
            <person name="Higgins S."/>
            <person name="Loffler F."/>
        </authorList>
    </citation>
    <scope>NUCLEOTIDE SEQUENCE</scope>
</reference>
<gene>
    <name evidence="1" type="ORF">SDC9_133846</name>
</gene>
<dbReference type="AlphaFoldDB" id="A0A645DBM6"/>
<name>A0A645DBM6_9ZZZZ</name>
<evidence type="ECO:0000313" key="1">
    <source>
        <dbReference type="EMBL" id="MPM86754.1"/>
    </source>
</evidence>
<protein>
    <submittedName>
        <fullName evidence="1">Uncharacterized protein</fullName>
    </submittedName>
</protein>
<dbReference type="EMBL" id="VSSQ01034723">
    <property type="protein sequence ID" value="MPM86754.1"/>
    <property type="molecule type" value="Genomic_DNA"/>
</dbReference>
<sequence length="110" mass="11863">MIAVAKTFCGNGDKPAAAQGKAVLGKAPHQARIDDKRAVELQKMPLLQNGRAVFRKLLPDGSAEHLITAFQTECHRVRPVFADAKVRQPDNPQTVGGLYGKGLLLGKVCF</sequence>
<organism evidence="1">
    <name type="scientific">bioreactor metagenome</name>
    <dbReference type="NCBI Taxonomy" id="1076179"/>
    <lineage>
        <taxon>unclassified sequences</taxon>
        <taxon>metagenomes</taxon>
        <taxon>ecological metagenomes</taxon>
    </lineage>
</organism>